<accession>A0ABW5PGB7</accession>
<dbReference type="EMBL" id="JBHUME010000008">
    <property type="protein sequence ID" value="MFD2613564.1"/>
    <property type="molecule type" value="Genomic_DNA"/>
</dbReference>
<keyword evidence="2" id="KW-1185">Reference proteome</keyword>
<comment type="caution">
    <text evidence="1">The sequence shown here is derived from an EMBL/GenBank/DDBJ whole genome shotgun (WGS) entry which is preliminary data.</text>
</comment>
<organism evidence="1 2">
    <name type="scientific">Paenibacillus gansuensis</name>
    <dbReference type="NCBI Taxonomy" id="306542"/>
    <lineage>
        <taxon>Bacteria</taxon>
        <taxon>Bacillati</taxon>
        <taxon>Bacillota</taxon>
        <taxon>Bacilli</taxon>
        <taxon>Bacillales</taxon>
        <taxon>Paenibacillaceae</taxon>
        <taxon>Paenibacillus</taxon>
    </lineage>
</organism>
<dbReference type="Proteomes" id="UP001597541">
    <property type="component" value="Unassembled WGS sequence"/>
</dbReference>
<proteinExistence type="predicted"/>
<dbReference type="RefSeq" id="WP_377603581.1">
    <property type="nucleotide sequence ID" value="NZ_JBHUME010000008.1"/>
</dbReference>
<protein>
    <submittedName>
        <fullName evidence="1">Uncharacterized protein</fullName>
    </submittedName>
</protein>
<sequence length="114" mass="13343">MTLHRDVIITIVEDLIARRGRHEITETMFVSEISPLLTHYMKALEDCYLVRLDEYAGIVQELRAVLEEVQGSLISASEAHRSDLRDFDRFLRKKGLKKKFERWLWHQTTEGEGG</sequence>
<evidence type="ECO:0000313" key="2">
    <source>
        <dbReference type="Proteomes" id="UP001597541"/>
    </source>
</evidence>
<reference evidence="2" key="1">
    <citation type="journal article" date="2019" name="Int. J. Syst. Evol. Microbiol.">
        <title>The Global Catalogue of Microorganisms (GCM) 10K type strain sequencing project: providing services to taxonomists for standard genome sequencing and annotation.</title>
        <authorList>
            <consortium name="The Broad Institute Genomics Platform"/>
            <consortium name="The Broad Institute Genome Sequencing Center for Infectious Disease"/>
            <person name="Wu L."/>
            <person name="Ma J."/>
        </authorList>
    </citation>
    <scope>NUCLEOTIDE SEQUENCE [LARGE SCALE GENOMIC DNA]</scope>
    <source>
        <strain evidence="2">KCTC 3950</strain>
    </source>
</reference>
<name>A0ABW5PGB7_9BACL</name>
<evidence type="ECO:0000313" key="1">
    <source>
        <dbReference type="EMBL" id="MFD2613564.1"/>
    </source>
</evidence>
<gene>
    <name evidence="1" type="ORF">ACFSUF_14120</name>
</gene>